<dbReference type="HOGENOM" id="CLU_1426726_0_0_10"/>
<gene>
    <name evidence="1" type="ordered locus">Oweho_2305</name>
</gene>
<proteinExistence type="predicted"/>
<dbReference type="Proteomes" id="UP000005631">
    <property type="component" value="Chromosome"/>
</dbReference>
<dbReference type="STRING" id="926562.Oweho_2305"/>
<accession>G8R5K3</accession>
<dbReference type="KEGG" id="oho:Oweho_2305"/>
<sequence length="190" mass="22149">MNSCCSFDKKDLEFDNQELRHFADYETGDTIFFESNSGNIDTIKIMGYENEKFDNCGGLISRQPSNTRWVTIKHLPKDKWHGTSQDMTKEAEIEIDYQGLLWISKYPIGKTIQYNIDFKDFHSTTDSLIGQFNTGPLELNNLTLTNYYKVQHGYPERIKDSTEIEVVYWTDQDGLVAYRNKGGEIWTKKK</sequence>
<name>G8R5K3_OWEHD</name>
<dbReference type="EMBL" id="CP003156">
    <property type="protein sequence ID" value="AEV33277.1"/>
    <property type="molecule type" value="Genomic_DNA"/>
</dbReference>
<organism evidence="1 2">
    <name type="scientific">Owenweeksia hongkongensis (strain DSM 17368 / CIP 108786 / JCM 12287 / NRRL B-23963 / UST20020801)</name>
    <dbReference type="NCBI Taxonomy" id="926562"/>
    <lineage>
        <taxon>Bacteria</taxon>
        <taxon>Pseudomonadati</taxon>
        <taxon>Bacteroidota</taxon>
        <taxon>Flavobacteriia</taxon>
        <taxon>Flavobacteriales</taxon>
        <taxon>Owenweeksiaceae</taxon>
        <taxon>Owenweeksia</taxon>
    </lineage>
</organism>
<dbReference type="AlphaFoldDB" id="G8R5K3"/>
<keyword evidence="2" id="KW-1185">Reference proteome</keyword>
<reference evidence="1 2" key="1">
    <citation type="journal article" date="2012" name="Stand. Genomic Sci.">
        <title>Genome sequence of the orange-pigmented seawater bacterium Owenweeksia hongkongensis type strain (UST20020801(T)).</title>
        <authorList>
            <person name="Riedel T."/>
            <person name="Held B."/>
            <person name="Nolan M."/>
            <person name="Lucas S."/>
            <person name="Lapidus A."/>
            <person name="Tice H."/>
            <person name="Del Rio T.G."/>
            <person name="Cheng J.F."/>
            <person name="Han C."/>
            <person name="Tapia R."/>
            <person name="Goodwin L.A."/>
            <person name="Pitluck S."/>
            <person name="Liolios K."/>
            <person name="Mavromatis K."/>
            <person name="Pagani I."/>
            <person name="Ivanova N."/>
            <person name="Mikhailova N."/>
            <person name="Pati A."/>
            <person name="Chen A."/>
            <person name="Palaniappan K."/>
            <person name="Rohde M."/>
            <person name="Tindall B.J."/>
            <person name="Detter J.C."/>
            <person name="Goker M."/>
            <person name="Woyke T."/>
            <person name="Bristow J."/>
            <person name="Eisen J.A."/>
            <person name="Markowitz V."/>
            <person name="Hugenholtz P."/>
            <person name="Klenk H.P."/>
            <person name="Kyrpides N.C."/>
        </authorList>
    </citation>
    <scope>NUCLEOTIDE SEQUENCE</scope>
    <source>
        <strain evidence="2">DSM 17368 / JCM 12287 / NRRL B-23963</strain>
    </source>
</reference>
<evidence type="ECO:0000313" key="1">
    <source>
        <dbReference type="EMBL" id="AEV33277.1"/>
    </source>
</evidence>
<evidence type="ECO:0000313" key="2">
    <source>
        <dbReference type="Proteomes" id="UP000005631"/>
    </source>
</evidence>
<protein>
    <submittedName>
        <fullName evidence="1">Uncharacterized protein</fullName>
    </submittedName>
</protein>